<gene>
    <name evidence="1" type="ORF">LCGC14_2749180</name>
</gene>
<protein>
    <submittedName>
        <fullName evidence="1">Uncharacterized protein</fullName>
    </submittedName>
</protein>
<dbReference type="EMBL" id="LAZR01050225">
    <property type="protein sequence ID" value="KKK87841.1"/>
    <property type="molecule type" value="Genomic_DNA"/>
</dbReference>
<evidence type="ECO:0000313" key="1">
    <source>
        <dbReference type="EMBL" id="KKK87841.1"/>
    </source>
</evidence>
<dbReference type="AlphaFoldDB" id="A0A0F9BTW6"/>
<reference evidence="1" key="1">
    <citation type="journal article" date="2015" name="Nature">
        <title>Complex archaea that bridge the gap between prokaryotes and eukaryotes.</title>
        <authorList>
            <person name="Spang A."/>
            <person name="Saw J.H."/>
            <person name="Jorgensen S.L."/>
            <person name="Zaremba-Niedzwiedzka K."/>
            <person name="Martijn J."/>
            <person name="Lind A.E."/>
            <person name="van Eijk R."/>
            <person name="Schleper C."/>
            <person name="Guy L."/>
            <person name="Ettema T.J."/>
        </authorList>
    </citation>
    <scope>NUCLEOTIDE SEQUENCE</scope>
</reference>
<proteinExistence type="predicted"/>
<sequence>MRPWEKEFSKHTSDFWGTAADTAMECCNQFIHARVQIINRRVSAHWECHNCGAKASFYVGNIEPKEAEIVRAEPLNPPT</sequence>
<accession>A0A0F9BTW6</accession>
<organism evidence="1">
    <name type="scientific">marine sediment metagenome</name>
    <dbReference type="NCBI Taxonomy" id="412755"/>
    <lineage>
        <taxon>unclassified sequences</taxon>
        <taxon>metagenomes</taxon>
        <taxon>ecological metagenomes</taxon>
    </lineage>
</organism>
<name>A0A0F9BTW6_9ZZZZ</name>
<comment type="caution">
    <text evidence="1">The sequence shown here is derived from an EMBL/GenBank/DDBJ whole genome shotgun (WGS) entry which is preliminary data.</text>
</comment>